<evidence type="ECO:0000256" key="2">
    <source>
        <dbReference type="PROSITE-ProRule" id="PRU00302"/>
    </source>
</evidence>
<keyword evidence="3" id="KW-0812">Transmembrane</keyword>
<dbReference type="PROSITE" id="PS50923">
    <property type="entry name" value="SUSHI"/>
    <property type="match status" value="2"/>
</dbReference>
<evidence type="ECO:0000256" key="1">
    <source>
        <dbReference type="ARBA" id="ARBA00023157"/>
    </source>
</evidence>
<dbReference type="InterPro" id="IPR000436">
    <property type="entry name" value="Sushi_SCR_CCP_dom"/>
</dbReference>
<feature type="signal peptide" evidence="4">
    <location>
        <begin position="1"/>
        <end position="26"/>
    </location>
</feature>
<dbReference type="Pfam" id="PF00084">
    <property type="entry name" value="Sushi"/>
    <property type="match status" value="2"/>
</dbReference>
<dbReference type="PROSITE" id="PS50060">
    <property type="entry name" value="MAM_2"/>
    <property type="match status" value="1"/>
</dbReference>
<dbReference type="SUPFAM" id="SSF57535">
    <property type="entry name" value="Complement control module/SCR domain"/>
    <property type="match status" value="2"/>
</dbReference>
<feature type="chain" id="PRO_5012212934" evidence="4">
    <location>
        <begin position="27"/>
        <end position="525"/>
    </location>
</feature>
<dbReference type="SUPFAM" id="SSF49899">
    <property type="entry name" value="Concanavalin A-like lectins/glucanases"/>
    <property type="match status" value="1"/>
</dbReference>
<accession>A0A1W0X3D6</accession>
<evidence type="ECO:0000313" key="7">
    <source>
        <dbReference type="EMBL" id="OQV22067.1"/>
    </source>
</evidence>
<keyword evidence="4" id="KW-0732">Signal</keyword>
<dbReference type="InterPro" id="IPR000998">
    <property type="entry name" value="MAM_dom"/>
</dbReference>
<dbReference type="EMBL" id="MTYJ01000019">
    <property type="protein sequence ID" value="OQV22067.1"/>
    <property type="molecule type" value="Genomic_DNA"/>
</dbReference>
<dbReference type="PANTHER" id="PTHR23282">
    <property type="entry name" value="APICAL ENDOSOMAL GLYCOPROTEIN PRECURSOR"/>
    <property type="match status" value="1"/>
</dbReference>
<dbReference type="InterPro" id="IPR013320">
    <property type="entry name" value="ConA-like_dom_sf"/>
</dbReference>
<sequence>MVDRKYVLVKSFLSVIVLAHLSTGDGLSPPCSPLQVPYGKVTYQNHEKAASLACNPGFQMAGRPVMRCWEGSWDQATPICFSTRPGCPAIKHILNGYVKTRERGGVVVIDCDEGFEWPGSRLIFCNGTKWNETLPPVCTEKPPRLFAKQILLKSHAPLIRNASAEESAGSNGTSCSFETSSCGWIQETDTPYKWTLQNGRRPDGNPDVGPLRDASLGQTGNATGLYMFARPSTGGKVTDTARLLSPIFNGSSMDRCLSFWYYLHGIRHRPLSVLVVEFGGASGAVEIGRLSGDHGDRWRRAQIAIGNGTSERFRVIFEIKRGEPHSAEAALDEISLFNDPCETSENVSVPTQRSRTTRPDLDKNVTMTDSSENGTVIAEGTQQVNIDIYEVGNRSFVDEPSQFTIQFIHLHTATINPQKFGGSFDDLNNVSRLVERFTESRIDQSTNQQRRMYVGLAVGLIVLLLALIAAAVGFFRYCRKRRAANRAVVVKPTMTEETEFQYFSYSNDGFREAPTLSADRKAGKK</sequence>
<dbReference type="InterPro" id="IPR035976">
    <property type="entry name" value="Sushi/SCR/CCP_sf"/>
</dbReference>
<protein>
    <submittedName>
        <fullName evidence="7">MAM domain-containing glycosylphosphatidylinositol anchor protein 1</fullName>
    </submittedName>
</protein>
<dbReference type="Pfam" id="PF00629">
    <property type="entry name" value="MAM"/>
    <property type="match status" value="1"/>
</dbReference>
<comment type="caution">
    <text evidence="2">Lacks conserved residue(s) required for the propagation of feature annotation.</text>
</comment>
<evidence type="ECO:0000259" key="5">
    <source>
        <dbReference type="PROSITE" id="PS50060"/>
    </source>
</evidence>
<feature type="transmembrane region" description="Helical" evidence="3">
    <location>
        <begin position="452"/>
        <end position="475"/>
    </location>
</feature>
<dbReference type="CDD" id="cd06263">
    <property type="entry name" value="MAM"/>
    <property type="match status" value="1"/>
</dbReference>
<dbReference type="CDD" id="cd00033">
    <property type="entry name" value="CCP"/>
    <property type="match status" value="2"/>
</dbReference>
<evidence type="ECO:0000256" key="3">
    <source>
        <dbReference type="SAM" id="Phobius"/>
    </source>
</evidence>
<dbReference type="SMART" id="SM00137">
    <property type="entry name" value="MAM"/>
    <property type="match status" value="1"/>
</dbReference>
<dbReference type="AlphaFoldDB" id="A0A1W0X3D6"/>
<dbReference type="Gene3D" id="2.10.70.10">
    <property type="entry name" value="Complement Module, domain 1"/>
    <property type="match status" value="2"/>
</dbReference>
<keyword evidence="3" id="KW-0472">Membrane</keyword>
<evidence type="ECO:0000259" key="6">
    <source>
        <dbReference type="PROSITE" id="PS50923"/>
    </source>
</evidence>
<reference evidence="8" key="1">
    <citation type="submission" date="2017-01" db="EMBL/GenBank/DDBJ databases">
        <title>Comparative genomics of anhydrobiosis in the tardigrade Hypsibius dujardini.</title>
        <authorList>
            <person name="Yoshida Y."/>
            <person name="Koutsovoulos G."/>
            <person name="Laetsch D."/>
            <person name="Stevens L."/>
            <person name="Kumar S."/>
            <person name="Horikawa D."/>
            <person name="Ishino K."/>
            <person name="Komine S."/>
            <person name="Tomita M."/>
            <person name="Blaxter M."/>
            <person name="Arakawa K."/>
        </authorList>
    </citation>
    <scope>NUCLEOTIDE SEQUENCE [LARGE SCALE GENOMIC DNA]</scope>
    <source>
        <strain evidence="8">Z151</strain>
    </source>
</reference>
<gene>
    <name evidence="7" type="ORF">BV898_03913</name>
</gene>
<dbReference type="Proteomes" id="UP000192578">
    <property type="component" value="Unassembled WGS sequence"/>
</dbReference>
<dbReference type="Gene3D" id="2.60.120.200">
    <property type="match status" value="1"/>
</dbReference>
<keyword evidence="8" id="KW-1185">Reference proteome</keyword>
<dbReference type="InterPro" id="IPR051560">
    <property type="entry name" value="MAM_domain-containing"/>
</dbReference>
<keyword evidence="3" id="KW-1133">Transmembrane helix</keyword>
<proteinExistence type="predicted"/>
<feature type="domain" description="Sushi" evidence="6">
    <location>
        <begin position="85"/>
        <end position="140"/>
    </location>
</feature>
<dbReference type="PANTHER" id="PTHR23282:SF101">
    <property type="entry name" value="MAM DOMAIN-CONTAINING PROTEIN"/>
    <property type="match status" value="1"/>
</dbReference>
<feature type="disulfide bond" evidence="2">
    <location>
        <begin position="111"/>
        <end position="138"/>
    </location>
</feature>
<feature type="domain" description="Sushi" evidence="6">
    <location>
        <begin position="29"/>
        <end position="82"/>
    </location>
</feature>
<evidence type="ECO:0000256" key="4">
    <source>
        <dbReference type="SAM" id="SignalP"/>
    </source>
</evidence>
<name>A0A1W0X3D6_HYPEX</name>
<feature type="domain" description="MAM" evidence="5">
    <location>
        <begin position="173"/>
        <end position="343"/>
    </location>
</feature>
<organism evidence="7 8">
    <name type="scientific">Hypsibius exemplaris</name>
    <name type="common">Freshwater tardigrade</name>
    <dbReference type="NCBI Taxonomy" id="2072580"/>
    <lineage>
        <taxon>Eukaryota</taxon>
        <taxon>Metazoa</taxon>
        <taxon>Ecdysozoa</taxon>
        <taxon>Tardigrada</taxon>
        <taxon>Eutardigrada</taxon>
        <taxon>Parachela</taxon>
        <taxon>Hypsibioidea</taxon>
        <taxon>Hypsibiidae</taxon>
        <taxon>Hypsibius</taxon>
    </lineage>
</organism>
<dbReference type="GO" id="GO:0016020">
    <property type="term" value="C:membrane"/>
    <property type="evidence" value="ECO:0007669"/>
    <property type="project" value="InterPro"/>
</dbReference>
<dbReference type="SMART" id="SM00032">
    <property type="entry name" value="CCP"/>
    <property type="match status" value="2"/>
</dbReference>
<comment type="caution">
    <text evidence="7">The sequence shown here is derived from an EMBL/GenBank/DDBJ whole genome shotgun (WGS) entry which is preliminary data.</text>
</comment>
<keyword evidence="2" id="KW-0768">Sushi</keyword>
<keyword evidence="1 2" id="KW-1015">Disulfide bond</keyword>
<dbReference type="OrthoDB" id="6107927at2759"/>
<evidence type="ECO:0000313" key="8">
    <source>
        <dbReference type="Proteomes" id="UP000192578"/>
    </source>
</evidence>